<protein>
    <submittedName>
        <fullName evidence="2">Uncharacterized protein</fullName>
    </submittedName>
</protein>
<evidence type="ECO:0000313" key="2">
    <source>
        <dbReference type="EMBL" id="MCA9387399.1"/>
    </source>
</evidence>
<dbReference type="AlphaFoldDB" id="A0A955RLS7"/>
<evidence type="ECO:0000256" key="1">
    <source>
        <dbReference type="SAM" id="MobiDB-lite"/>
    </source>
</evidence>
<feature type="compositionally biased region" description="Basic and acidic residues" evidence="1">
    <location>
        <begin position="85"/>
        <end position="115"/>
    </location>
</feature>
<sequence length="185" mass="20647">MDANEDPKLKEIMNQLTKLGFSFYARDENGIPLVKGPNEQVVEINVAINFVNKQIEEQKNSSGGSMEQPSMPNNLDIASSIESSMESKVEDSIENNAEKQEKKDVQQDKQSDDVPRAPIAAPKPVQKIKPYGDGFDPKSFNPSDLKSTLNFVEKNSKMSSKSSNKWLAEQFKKFIAEFNAGTNRS</sequence>
<feature type="compositionally biased region" description="Polar residues" evidence="1">
    <location>
        <begin position="60"/>
        <end position="84"/>
    </location>
</feature>
<comment type="caution">
    <text evidence="2">The sequence shown here is derived from an EMBL/GenBank/DDBJ whole genome shotgun (WGS) entry which is preliminary data.</text>
</comment>
<organism evidence="2 3">
    <name type="scientific">Candidatus Dojkabacteria bacterium</name>
    <dbReference type="NCBI Taxonomy" id="2099670"/>
    <lineage>
        <taxon>Bacteria</taxon>
        <taxon>Candidatus Dojkabacteria</taxon>
    </lineage>
</organism>
<evidence type="ECO:0000313" key="3">
    <source>
        <dbReference type="Proteomes" id="UP000714915"/>
    </source>
</evidence>
<proteinExistence type="predicted"/>
<feature type="non-terminal residue" evidence="2">
    <location>
        <position position="1"/>
    </location>
</feature>
<name>A0A955RLS7_9BACT</name>
<dbReference type="Proteomes" id="UP000714915">
    <property type="component" value="Unassembled WGS sequence"/>
</dbReference>
<reference evidence="2" key="2">
    <citation type="journal article" date="2021" name="Microbiome">
        <title>Successional dynamics and alternative stable states in a saline activated sludge microbial community over 9 years.</title>
        <authorList>
            <person name="Wang Y."/>
            <person name="Ye J."/>
            <person name="Ju F."/>
            <person name="Liu L."/>
            <person name="Boyd J.A."/>
            <person name="Deng Y."/>
            <person name="Parks D.H."/>
            <person name="Jiang X."/>
            <person name="Yin X."/>
            <person name="Woodcroft B.J."/>
            <person name="Tyson G.W."/>
            <person name="Hugenholtz P."/>
            <person name="Polz M.F."/>
            <person name="Zhang T."/>
        </authorList>
    </citation>
    <scope>NUCLEOTIDE SEQUENCE</scope>
    <source>
        <strain evidence="2">HKST-UBA09</strain>
    </source>
</reference>
<gene>
    <name evidence="2" type="ORF">KC669_05195</name>
</gene>
<feature type="region of interest" description="Disordered" evidence="1">
    <location>
        <begin position="58"/>
        <end position="146"/>
    </location>
</feature>
<accession>A0A955RLS7</accession>
<dbReference type="EMBL" id="JAGQLF010000114">
    <property type="protein sequence ID" value="MCA9387399.1"/>
    <property type="molecule type" value="Genomic_DNA"/>
</dbReference>
<reference evidence="2" key="1">
    <citation type="submission" date="2020-04" db="EMBL/GenBank/DDBJ databases">
        <authorList>
            <person name="Zhang T."/>
        </authorList>
    </citation>
    <scope>NUCLEOTIDE SEQUENCE</scope>
    <source>
        <strain evidence="2">HKST-UBA09</strain>
    </source>
</reference>